<dbReference type="VEuPathDB" id="FungiDB:BDEG_25554"/>
<reference evidence="2 3" key="1">
    <citation type="submission" date="2006-10" db="EMBL/GenBank/DDBJ databases">
        <title>The Genome Sequence of Batrachochytrium dendrobatidis JEL423.</title>
        <authorList>
            <consortium name="The Broad Institute Genome Sequencing Platform"/>
            <person name="Birren B."/>
            <person name="Lander E."/>
            <person name="Galagan J."/>
            <person name="Cuomo C."/>
            <person name="Devon K."/>
            <person name="Jaffe D."/>
            <person name="Butler J."/>
            <person name="Alvarez P."/>
            <person name="Gnerre S."/>
            <person name="Grabherr M."/>
            <person name="Kleber M."/>
            <person name="Mauceli E."/>
            <person name="Brockman W."/>
            <person name="Young S."/>
            <person name="LaButti K."/>
            <person name="Sykes S."/>
            <person name="DeCaprio D."/>
            <person name="Crawford M."/>
            <person name="Koehrsen M."/>
            <person name="Engels R."/>
            <person name="Montgomery P."/>
            <person name="Pearson M."/>
            <person name="Howarth C."/>
            <person name="Larson L."/>
            <person name="White J."/>
            <person name="O'Leary S."/>
            <person name="Kodira C."/>
            <person name="Zeng Q."/>
            <person name="Yandava C."/>
            <person name="Alvarado L."/>
            <person name="Longcore J."/>
            <person name="James T."/>
        </authorList>
    </citation>
    <scope>NUCLEOTIDE SEQUENCE [LARGE SCALE GENOMIC DNA]</scope>
    <source>
        <strain evidence="2 3">JEL423</strain>
    </source>
</reference>
<feature type="region of interest" description="Disordered" evidence="1">
    <location>
        <begin position="168"/>
        <end position="209"/>
    </location>
</feature>
<evidence type="ECO:0000256" key="1">
    <source>
        <dbReference type="SAM" id="MobiDB-lite"/>
    </source>
</evidence>
<dbReference type="Proteomes" id="UP000077115">
    <property type="component" value="Unassembled WGS sequence"/>
</dbReference>
<dbReference type="AlphaFoldDB" id="A0A177WRK7"/>
<reference evidence="2 3" key="2">
    <citation type="submission" date="2016-05" db="EMBL/GenBank/DDBJ databases">
        <title>Lineage-specific infection strategies underlie the spectrum of fungal disease in amphibians.</title>
        <authorList>
            <person name="Cuomo C.A."/>
            <person name="Farrer R.A."/>
            <person name="James T."/>
            <person name="Longcore J."/>
            <person name="Birren B."/>
        </authorList>
    </citation>
    <scope>NUCLEOTIDE SEQUENCE [LARGE SCALE GENOMIC DNA]</scope>
    <source>
        <strain evidence="2 3">JEL423</strain>
    </source>
</reference>
<feature type="compositionally biased region" description="Polar residues" evidence="1">
    <location>
        <begin position="199"/>
        <end position="209"/>
    </location>
</feature>
<organism evidence="2 3">
    <name type="scientific">Batrachochytrium dendrobatidis (strain JEL423)</name>
    <dbReference type="NCBI Taxonomy" id="403673"/>
    <lineage>
        <taxon>Eukaryota</taxon>
        <taxon>Fungi</taxon>
        <taxon>Fungi incertae sedis</taxon>
        <taxon>Chytridiomycota</taxon>
        <taxon>Chytridiomycota incertae sedis</taxon>
        <taxon>Chytridiomycetes</taxon>
        <taxon>Rhizophydiales</taxon>
        <taxon>Rhizophydiales incertae sedis</taxon>
        <taxon>Batrachochytrium</taxon>
    </lineage>
</organism>
<protein>
    <submittedName>
        <fullName evidence="2">Uncharacterized protein</fullName>
    </submittedName>
</protein>
<evidence type="ECO:0000313" key="3">
    <source>
        <dbReference type="Proteomes" id="UP000077115"/>
    </source>
</evidence>
<name>A0A177WRK7_BATDL</name>
<gene>
    <name evidence="2" type="ORF">BDEG_25554</name>
</gene>
<proteinExistence type="predicted"/>
<dbReference type="OrthoDB" id="5519959at2759"/>
<evidence type="ECO:0000313" key="2">
    <source>
        <dbReference type="EMBL" id="OAJ42050.1"/>
    </source>
</evidence>
<sequence>MHLLGQSVAHVVPNWTLIFTEMPCPLRSQSLYGCHCQNQDLDLTNKHIHVRTTKQESCNGPMPRYLQIRQFIGQNLLAPKGCFPNQEFVDYTRQMFKWNHTMCHLYIAYYRFLIDYPVFVYSGLPWTTICNECTLWRRWLDSEEANALPTSDYSSSSFWKGTLPPYREKEYEPSEPPSSFHSFEEETEGEGAATGSEMVISTSLSNLNI</sequence>
<accession>A0A177WRK7</accession>
<dbReference type="EMBL" id="DS022306">
    <property type="protein sequence ID" value="OAJ42050.1"/>
    <property type="molecule type" value="Genomic_DNA"/>
</dbReference>